<dbReference type="GO" id="GO:0005829">
    <property type="term" value="C:cytosol"/>
    <property type="evidence" value="ECO:0007669"/>
    <property type="project" value="TreeGrafter"/>
</dbReference>
<dbReference type="GO" id="GO:0070840">
    <property type="term" value="F:dynein complex binding"/>
    <property type="evidence" value="ECO:0007669"/>
    <property type="project" value="InterPro"/>
</dbReference>
<keyword evidence="5" id="KW-1185">Reference proteome</keyword>
<dbReference type="InterPro" id="IPR018477">
    <property type="entry name" value="BICD"/>
</dbReference>
<dbReference type="GO" id="GO:0005794">
    <property type="term" value="C:Golgi apparatus"/>
    <property type="evidence" value="ECO:0007669"/>
    <property type="project" value="TreeGrafter"/>
</dbReference>
<evidence type="ECO:0000313" key="5">
    <source>
        <dbReference type="Proteomes" id="UP001163046"/>
    </source>
</evidence>
<name>A0A9W9ZAJ7_9CNID</name>
<proteinExistence type="inferred from homology"/>
<keyword evidence="2 3" id="KW-0175">Coiled coil</keyword>
<dbReference type="OrthoDB" id="10069295at2759"/>
<dbReference type="GO" id="GO:0070507">
    <property type="term" value="P:regulation of microtubule cytoskeleton organization"/>
    <property type="evidence" value="ECO:0007669"/>
    <property type="project" value="TreeGrafter"/>
</dbReference>
<gene>
    <name evidence="4" type="primary">BICD2</name>
    <name evidence="4" type="ORF">OS493_034025</name>
</gene>
<accession>A0A9W9ZAJ7</accession>
<protein>
    <submittedName>
        <fullName evidence="4">Protein bicaudal D 2</fullName>
    </submittedName>
</protein>
<evidence type="ECO:0000313" key="4">
    <source>
        <dbReference type="EMBL" id="KAJ7376569.1"/>
    </source>
</evidence>
<evidence type="ECO:0000256" key="2">
    <source>
        <dbReference type="ARBA" id="ARBA00023054"/>
    </source>
</evidence>
<dbReference type="EMBL" id="MU826396">
    <property type="protein sequence ID" value="KAJ7376569.1"/>
    <property type="molecule type" value="Genomic_DNA"/>
</dbReference>
<feature type="coiled-coil region" evidence="3">
    <location>
        <begin position="4"/>
        <end position="77"/>
    </location>
</feature>
<reference evidence="4" key="1">
    <citation type="submission" date="2023-01" db="EMBL/GenBank/DDBJ databases">
        <title>Genome assembly of the deep-sea coral Lophelia pertusa.</title>
        <authorList>
            <person name="Herrera S."/>
            <person name="Cordes E."/>
        </authorList>
    </citation>
    <scope>NUCLEOTIDE SEQUENCE</scope>
    <source>
        <strain evidence="4">USNM1676648</strain>
        <tissue evidence="4">Polyp</tissue>
    </source>
</reference>
<comment type="similarity">
    <text evidence="1">Belongs to the BicD family.</text>
</comment>
<dbReference type="GO" id="GO:0034452">
    <property type="term" value="F:dynactin binding"/>
    <property type="evidence" value="ECO:0007669"/>
    <property type="project" value="TreeGrafter"/>
</dbReference>
<dbReference type="GO" id="GO:0072393">
    <property type="term" value="P:microtubule anchoring at microtubule organizing center"/>
    <property type="evidence" value="ECO:0007669"/>
    <property type="project" value="TreeGrafter"/>
</dbReference>
<evidence type="ECO:0000256" key="1">
    <source>
        <dbReference type="ARBA" id="ARBA00010061"/>
    </source>
</evidence>
<sequence>MSAIDQLKSEIERLSSELQQACLEKVQAAEYGLAVLEEKQRLQEQYDELEGTLEANKQELECLREVHEQLKLEQEKRSRFGDDREESLVKESESREASYLHKITDLESDVRQARKAERDALIENERLCNQIANYAKEIEQLLTARKYLEMKSENSNTENQNTFKNLVISRRRISTFRSSTRHLDHRWWNLNP</sequence>
<dbReference type="PANTHER" id="PTHR31233">
    <property type="entry name" value="BICAUDAL D FAMILY MEMBER"/>
    <property type="match status" value="1"/>
</dbReference>
<dbReference type="AlphaFoldDB" id="A0A9W9ZAJ7"/>
<dbReference type="Pfam" id="PF09730">
    <property type="entry name" value="BicD"/>
    <property type="match status" value="1"/>
</dbReference>
<dbReference type="GO" id="GO:0008093">
    <property type="term" value="F:cytoskeletal anchor activity"/>
    <property type="evidence" value="ECO:0007669"/>
    <property type="project" value="InterPro"/>
</dbReference>
<organism evidence="4 5">
    <name type="scientific">Desmophyllum pertusum</name>
    <dbReference type="NCBI Taxonomy" id="174260"/>
    <lineage>
        <taxon>Eukaryota</taxon>
        <taxon>Metazoa</taxon>
        <taxon>Cnidaria</taxon>
        <taxon>Anthozoa</taxon>
        <taxon>Hexacorallia</taxon>
        <taxon>Scleractinia</taxon>
        <taxon>Caryophylliina</taxon>
        <taxon>Caryophylliidae</taxon>
        <taxon>Desmophyllum</taxon>
    </lineage>
</organism>
<dbReference type="PANTHER" id="PTHR31233:SF6">
    <property type="entry name" value="PROTEIN BICAUDAL D"/>
    <property type="match status" value="1"/>
</dbReference>
<dbReference type="Proteomes" id="UP001163046">
    <property type="component" value="Unassembled WGS sequence"/>
</dbReference>
<evidence type="ECO:0000256" key="3">
    <source>
        <dbReference type="SAM" id="Coils"/>
    </source>
</evidence>
<comment type="caution">
    <text evidence="4">The sequence shown here is derived from an EMBL/GenBank/DDBJ whole genome shotgun (WGS) entry which is preliminary data.</text>
</comment>